<sequence length="528" mass="58806">MDLTFGTPLSQSGRLLQLATPLGTDQLQALRAHGVERIGRTPRYTLDVLVQDTEYDPEKLIGQLVSLALLCDSAEAEEEKLITWGDIVWESDWVGWEDPQTLSITSDDYTGNIELGAGRKFTFGPKLPPGDGTVPVSSSASSRAFPNVRAAFAHGKNSREHPSACRTGAYNRTTGYEHQNAYNDPYRRTLYATLYSTVRFTPMLNFDIYQNLTRTLKIVSVVAIVFSSTAESGAIGMNTQKNTFYFGRYSISAPTDGSGIWTSYKIIQKDLQFISKNGKRDINIKVDDSIAEINTLHKAGYKAFDQKIPLDGGGVIVVSKSTNYDFDIYYLTSNNTLYRQTVESISIDAFDKAVGLAKDLNSMIHSRHPNSNIPEGAFAIDAGYLTLPLDKYPEQVSIGLPISTIPGIHVIFDTQVIRKPEPGLIERYEQRTAGSVTPMLHKILTSSTLLRKTKRTIAGLKFEELLLKTSANDRNFYSFRLDYPGTPKSSREPYTVLEMSTLDEGDNFNNDEDALKFWDTLVDSMKPI</sequence>
<reference evidence="2 3" key="1">
    <citation type="submission" date="2020-11" db="EMBL/GenBank/DDBJ databases">
        <title>Pseudomonas fulva producing VIM-24.</title>
        <authorList>
            <person name="Liu S."/>
        </authorList>
    </citation>
    <scope>NUCLEOTIDE SEQUENCE [LARGE SCALE GENOMIC DNA]</scope>
    <source>
        <strain evidence="2 3">ZDHY414</strain>
    </source>
</reference>
<dbReference type="AlphaFoldDB" id="A0A7S9L3T2"/>
<dbReference type="Proteomes" id="UP000594430">
    <property type="component" value="Chromosome"/>
</dbReference>
<evidence type="ECO:0000313" key="3">
    <source>
        <dbReference type="Proteomes" id="UP000594430"/>
    </source>
</evidence>
<protein>
    <recommendedName>
        <fullName evidence="1">Tle cognate immunity protein 4 C-terminal domain-containing protein</fullName>
    </recommendedName>
</protein>
<dbReference type="Pfam" id="PF18426">
    <property type="entry name" value="Tli4_C"/>
    <property type="match status" value="1"/>
</dbReference>
<gene>
    <name evidence="2" type="ORF">IZU98_11400</name>
</gene>
<dbReference type="Gene3D" id="2.30.110.50">
    <property type="match status" value="1"/>
</dbReference>
<feature type="domain" description="Tle cognate immunity protein 4 C-terminal" evidence="1">
    <location>
        <begin position="378"/>
        <end position="526"/>
    </location>
</feature>
<dbReference type="SUPFAM" id="SSF69279">
    <property type="entry name" value="Phage tail proteins"/>
    <property type="match status" value="1"/>
</dbReference>
<accession>A0A7S9L3T2</accession>
<dbReference type="InterPro" id="IPR041290">
    <property type="entry name" value="Tli4_C"/>
</dbReference>
<organism evidence="2 3">
    <name type="scientific">Pseudomonas fulva</name>
    <dbReference type="NCBI Taxonomy" id="47880"/>
    <lineage>
        <taxon>Bacteria</taxon>
        <taxon>Pseudomonadati</taxon>
        <taxon>Pseudomonadota</taxon>
        <taxon>Gammaproteobacteria</taxon>
        <taxon>Pseudomonadales</taxon>
        <taxon>Pseudomonadaceae</taxon>
        <taxon>Pseudomonas</taxon>
    </lineage>
</organism>
<name>A0A7S9L3T2_9PSED</name>
<evidence type="ECO:0000259" key="1">
    <source>
        <dbReference type="Pfam" id="PF18426"/>
    </source>
</evidence>
<dbReference type="EMBL" id="CP064946">
    <property type="protein sequence ID" value="QPH47037.1"/>
    <property type="molecule type" value="Genomic_DNA"/>
</dbReference>
<proteinExistence type="predicted"/>
<evidence type="ECO:0000313" key="2">
    <source>
        <dbReference type="EMBL" id="QPH47037.1"/>
    </source>
</evidence>